<evidence type="ECO:0000313" key="3">
    <source>
        <dbReference type="Proteomes" id="UP000197138"/>
    </source>
</evidence>
<dbReference type="AlphaFoldDB" id="A0A218XGF1"/>
<dbReference type="Proteomes" id="UP000197138">
    <property type="component" value="Unassembled WGS sequence"/>
</dbReference>
<organism evidence="2 3">
    <name type="scientific">Punica granatum</name>
    <name type="common">Pomegranate</name>
    <dbReference type="NCBI Taxonomy" id="22663"/>
    <lineage>
        <taxon>Eukaryota</taxon>
        <taxon>Viridiplantae</taxon>
        <taxon>Streptophyta</taxon>
        <taxon>Embryophyta</taxon>
        <taxon>Tracheophyta</taxon>
        <taxon>Spermatophyta</taxon>
        <taxon>Magnoliopsida</taxon>
        <taxon>eudicotyledons</taxon>
        <taxon>Gunneridae</taxon>
        <taxon>Pentapetalae</taxon>
        <taxon>rosids</taxon>
        <taxon>malvids</taxon>
        <taxon>Myrtales</taxon>
        <taxon>Lythraceae</taxon>
        <taxon>Punica</taxon>
    </lineage>
</organism>
<comment type="caution">
    <text evidence="2">The sequence shown here is derived from an EMBL/GenBank/DDBJ whole genome shotgun (WGS) entry which is preliminary data.</text>
</comment>
<proteinExistence type="predicted"/>
<reference evidence="3" key="1">
    <citation type="journal article" date="2017" name="Plant J.">
        <title>The pomegranate (Punica granatum L.) genome and the genomics of punicalagin biosynthesis.</title>
        <authorList>
            <person name="Qin G."/>
            <person name="Xu C."/>
            <person name="Ming R."/>
            <person name="Tang H."/>
            <person name="Guyot R."/>
            <person name="Kramer E.M."/>
            <person name="Hu Y."/>
            <person name="Yi X."/>
            <person name="Qi Y."/>
            <person name="Xu X."/>
            <person name="Gao Z."/>
            <person name="Pan H."/>
            <person name="Jian J."/>
            <person name="Tian Y."/>
            <person name="Yue Z."/>
            <person name="Xu Y."/>
        </authorList>
    </citation>
    <scope>NUCLEOTIDE SEQUENCE [LARGE SCALE GENOMIC DNA]</scope>
    <source>
        <strain evidence="3">cv. Dabenzi</strain>
    </source>
</reference>
<name>A0A218XGF1_PUNGR</name>
<gene>
    <name evidence="2" type="ORF">CDL15_Pgr027074</name>
</gene>
<evidence type="ECO:0000256" key="1">
    <source>
        <dbReference type="SAM" id="MobiDB-lite"/>
    </source>
</evidence>
<accession>A0A218XGF1</accession>
<evidence type="ECO:0000313" key="2">
    <source>
        <dbReference type="EMBL" id="OWM84305.1"/>
    </source>
</evidence>
<protein>
    <submittedName>
        <fullName evidence="2">Uncharacterized protein</fullName>
    </submittedName>
</protein>
<sequence>MPIHPVSMGNSYSPSGIDVKSRKYPSLPPSPVYHCHRSAARQSSLSSPPLHRTNPWLAIPRSDLLSNPRLESPSSHVHEPEVSTNPSSGGLGLY</sequence>
<dbReference type="EMBL" id="MTKT01001633">
    <property type="protein sequence ID" value="OWM84305.1"/>
    <property type="molecule type" value="Genomic_DNA"/>
</dbReference>
<feature type="region of interest" description="Disordered" evidence="1">
    <location>
        <begin position="1"/>
        <end position="94"/>
    </location>
</feature>